<dbReference type="InterPro" id="IPR008906">
    <property type="entry name" value="HATC_C_dom"/>
</dbReference>
<dbReference type="PANTHER" id="PTHR46481:SF10">
    <property type="entry name" value="ZINC FINGER BED DOMAIN-CONTAINING PROTEIN 39"/>
    <property type="match status" value="1"/>
</dbReference>
<evidence type="ECO:0000313" key="8">
    <source>
        <dbReference type="EMBL" id="KAK3907227.1"/>
    </source>
</evidence>
<feature type="compositionally biased region" description="Acidic residues" evidence="6">
    <location>
        <begin position="615"/>
        <end position="625"/>
    </location>
</feature>
<dbReference type="EMBL" id="JAHWGI010000003">
    <property type="protein sequence ID" value="KAK3907227.1"/>
    <property type="molecule type" value="Genomic_DNA"/>
</dbReference>
<dbReference type="SUPFAM" id="SSF140996">
    <property type="entry name" value="Hermes dimerisation domain"/>
    <property type="match status" value="1"/>
</dbReference>
<evidence type="ECO:0000259" key="7">
    <source>
        <dbReference type="Pfam" id="PF05699"/>
    </source>
</evidence>
<feature type="region of interest" description="Disordered" evidence="6">
    <location>
        <begin position="611"/>
        <end position="654"/>
    </location>
</feature>
<evidence type="ECO:0000256" key="4">
    <source>
        <dbReference type="ARBA" id="ARBA00022833"/>
    </source>
</evidence>
<reference evidence="8" key="1">
    <citation type="submission" date="2021-07" db="EMBL/GenBank/DDBJ databases">
        <authorList>
            <person name="Catto M.A."/>
            <person name="Jacobson A."/>
            <person name="Kennedy G."/>
            <person name="Labadie P."/>
            <person name="Hunt B.G."/>
            <person name="Srinivasan R."/>
        </authorList>
    </citation>
    <scope>NUCLEOTIDE SEQUENCE</scope>
    <source>
        <strain evidence="8">PL_HMW_Pooled</strain>
        <tissue evidence="8">Head</tissue>
    </source>
</reference>
<dbReference type="GO" id="GO:0008270">
    <property type="term" value="F:zinc ion binding"/>
    <property type="evidence" value="ECO:0007669"/>
    <property type="project" value="UniProtKB-KW"/>
</dbReference>
<dbReference type="Pfam" id="PF05699">
    <property type="entry name" value="Dimer_Tnp_hAT"/>
    <property type="match status" value="1"/>
</dbReference>
<comment type="subcellular location">
    <subcellularLocation>
        <location evidence="1">Nucleus</location>
    </subcellularLocation>
</comment>
<evidence type="ECO:0000256" key="1">
    <source>
        <dbReference type="ARBA" id="ARBA00004123"/>
    </source>
</evidence>
<feature type="domain" description="HAT C-terminal dimerisation" evidence="7">
    <location>
        <begin position="655"/>
        <end position="733"/>
    </location>
</feature>
<dbReference type="GO" id="GO:0046983">
    <property type="term" value="F:protein dimerization activity"/>
    <property type="evidence" value="ECO:0007669"/>
    <property type="project" value="InterPro"/>
</dbReference>
<dbReference type="Gene3D" id="1.10.10.1070">
    <property type="entry name" value="Zinc finger, BED domain-containing"/>
    <property type="match status" value="1"/>
</dbReference>
<protein>
    <submittedName>
        <fullName evidence="8">Transposable element Hobo transposase</fullName>
    </submittedName>
</protein>
<evidence type="ECO:0000256" key="6">
    <source>
        <dbReference type="SAM" id="MobiDB-lite"/>
    </source>
</evidence>
<sequence>ATEGSEAWKSFLVVLDRSTGLEVGTAKCISCDAVLTYNPATGPSSLKKHKEYHCRSALSAPSSAAPFRPVPGGIRDVFIDKLADTSALTMGSISLLTSPAVVDLIQTAVDIGARCKGRVDVRALMPHATTVVNRIDARAAKLREQLVPRVKAAIADRRCQGSTDMWTDDQQKRHFIAITLSFTNEQGTASETYDLDVAQFPSDQQKSGVNIRNAMFRSMANIGFSAEDFENIEWVTDKGSNIRKALEDLPREDCVAHVINTVVRNTFSVPYYELRRKVLEAASPHTTDMLVEYEEVVRAVRATRPGLVVRGVNLAALKDNLQVPQSQYHSKYSSMVQSVILHKKQVLAVLEAIDQQPLADRLKLRHQDPEATTAATDFIALLSPLEKTGNVAAGDLTTLLKHLQTKMTDPPEVSLMKSGVSDILLLMEVLVVIKEAKEMVTYLKASGLASTLSKKVLQEVETRWNSLHTMLVSVLEMYDEIFTVLSSQARGQLPRMRKIDRGILQWLTEILSEFKEETKRLEGNSTGHPTMPYILLVSTGLRDHCQPALDDCQHLSIIKERCLQFLHSKFVPSMKAKIATFLWPDYKELTMLSGQVKDEVIAKVRSIISERDADGEPGADAEDVDAPPPPKAPRQDDKYRKYRQAQSNPDVPQDEVTQYLEMGATTPAEELLQFWKLLDRPGGLPKLSQLARRELGKLATAAPSERVWSKTGFILNNRRNRLSPSHLNSIIFLGSFLKNMKK</sequence>
<proteinExistence type="predicted"/>
<feature type="non-terminal residue" evidence="8">
    <location>
        <position position="1"/>
    </location>
</feature>
<gene>
    <name evidence="8" type="ORF">KUF71_002917</name>
</gene>
<evidence type="ECO:0000256" key="5">
    <source>
        <dbReference type="ARBA" id="ARBA00023242"/>
    </source>
</evidence>
<keyword evidence="4" id="KW-0862">Zinc</keyword>
<keyword evidence="9" id="KW-1185">Reference proteome</keyword>
<keyword evidence="5" id="KW-0539">Nucleus</keyword>
<evidence type="ECO:0000256" key="3">
    <source>
        <dbReference type="ARBA" id="ARBA00022771"/>
    </source>
</evidence>
<keyword evidence="3" id="KW-0863">Zinc-finger</keyword>
<dbReference type="InterPro" id="IPR012337">
    <property type="entry name" value="RNaseH-like_sf"/>
</dbReference>
<dbReference type="SMART" id="SM00614">
    <property type="entry name" value="ZnF_BED"/>
    <property type="match status" value="1"/>
</dbReference>
<accession>A0AAE1GPL8</accession>
<dbReference type="GO" id="GO:0005634">
    <property type="term" value="C:nucleus"/>
    <property type="evidence" value="ECO:0007669"/>
    <property type="project" value="UniProtKB-SubCell"/>
</dbReference>
<dbReference type="AlphaFoldDB" id="A0AAE1GPL8"/>
<dbReference type="Proteomes" id="UP001219518">
    <property type="component" value="Unassembled WGS sequence"/>
</dbReference>
<dbReference type="SUPFAM" id="SSF53098">
    <property type="entry name" value="Ribonuclease H-like"/>
    <property type="match status" value="1"/>
</dbReference>
<name>A0AAE1GPL8_9NEOP</name>
<reference evidence="8" key="2">
    <citation type="journal article" date="2023" name="BMC Genomics">
        <title>Pest status, molecular evolution, and epigenetic factors derived from the genome assembly of Frankliniella fusca, a thysanopteran phytovirus vector.</title>
        <authorList>
            <person name="Catto M.A."/>
            <person name="Labadie P.E."/>
            <person name="Jacobson A.L."/>
            <person name="Kennedy G.G."/>
            <person name="Srinivasan R."/>
            <person name="Hunt B.G."/>
        </authorList>
    </citation>
    <scope>NUCLEOTIDE SEQUENCE</scope>
    <source>
        <strain evidence="8">PL_HMW_Pooled</strain>
    </source>
</reference>
<comment type="caution">
    <text evidence="8">The sequence shown here is derived from an EMBL/GenBank/DDBJ whole genome shotgun (WGS) entry which is preliminary data.</text>
</comment>
<dbReference type="PANTHER" id="PTHR46481">
    <property type="entry name" value="ZINC FINGER BED DOMAIN-CONTAINING PROTEIN 4"/>
    <property type="match status" value="1"/>
</dbReference>
<evidence type="ECO:0000256" key="2">
    <source>
        <dbReference type="ARBA" id="ARBA00022723"/>
    </source>
</evidence>
<dbReference type="InterPro" id="IPR052035">
    <property type="entry name" value="ZnF_BED_domain_contain"/>
</dbReference>
<evidence type="ECO:0000313" key="9">
    <source>
        <dbReference type="Proteomes" id="UP001219518"/>
    </source>
</evidence>
<keyword evidence="2" id="KW-0479">Metal-binding</keyword>
<organism evidence="8 9">
    <name type="scientific">Frankliniella fusca</name>
    <dbReference type="NCBI Taxonomy" id="407009"/>
    <lineage>
        <taxon>Eukaryota</taxon>
        <taxon>Metazoa</taxon>
        <taxon>Ecdysozoa</taxon>
        <taxon>Arthropoda</taxon>
        <taxon>Hexapoda</taxon>
        <taxon>Insecta</taxon>
        <taxon>Pterygota</taxon>
        <taxon>Neoptera</taxon>
        <taxon>Paraneoptera</taxon>
        <taxon>Thysanoptera</taxon>
        <taxon>Terebrantia</taxon>
        <taxon>Thripoidea</taxon>
        <taxon>Thripidae</taxon>
        <taxon>Frankliniella</taxon>
    </lineage>
</organism>